<dbReference type="PRINTS" id="PR00164">
    <property type="entry name" value="ABC2TRNSPORT"/>
</dbReference>
<keyword evidence="3 9" id="KW-0813">Transport</keyword>
<dbReference type="GO" id="GO:0015920">
    <property type="term" value="P:lipopolysaccharide transport"/>
    <property type="evidence" value="ECO:0007669"/>
    <property type="project" value="TreeGrafter"/>
</dbReference>
<evidence type="ECO:0000256" key="8">
    <source>
        <dbReference type="ARBA" id="ARBA00023136"/>
    </source>
</evidence>
<dbReference type="RefSeq" id="WP_228351658.1">
    <property type="nucleotide sequence ID" value="NZ_JACEGA010000001.1"/>
</dbReference>
<dbReference type="AlphaFoldDB" id="A0A839JWU7"/>
<comment type="subcellular location">
    <subcellularLocation>
        <location evidence="1">Cell inner membrane</location>
        <topology evidence="1">Multi-pass membrane protein</topology>
    </subcellularLocation>
    <subcellularLocation>
        <location evidence="9">Cell membrane</location>
        <topology evidence="9">Multi-pass membrane protein</topology>
    </subcellularLocation>
</comment>
<gene>
    <name evidence="11" type="ORF">H0486_03405</name>
</gene>
<proteinExistence type="inferred from homology"/>
<keyword evidence="6 9" id="KW-0812">Transmembrane</keyword>
<evidence type="ECO:0000256" key="6">
    <source>
        <dbReference type="ARBA" id="ARBA00022692"/>
    </source>
</evidence>
<evidence type="ECO:0000256" key="5">
    <source>
        <dbReference type="ARBA" id="ARBA00022519"/>
    </source>
</evidence>
<feature type="transmembrane region" description="Helical" evidence="9">
    <location>
        <begin position="137"/>
        <end position="160"/>
    </location>
</feature>
<dbReference type="PANTHER" id="PTHR30413:SF8">
    <property type="entry name" value="TRANSPORT PERMEASE PROTEIN"/>
    <property type="match status" value="1"/>
</dbReference>
<comment type="similarity">
    <text evidence="2 9">Belongs to the ABC-2 integral membrane protein family.</text>
</comment>
<keyword evidence="12" id="KW-1185">Reference proteome</keyword>
<organism evidence="11 12">
    <name type="scientific">Variimorphobacter saccharofermentans</name>
    <dbReference type="NCBI Taxonomy" id="2755051"/>
    <lineage>
        <taxon>Bacteria</taxon>
        <taxon>Bacillati</taxon>
        <taxon>Bacillota</taxon>
        <taxon>Clostridia</taxon>
        <taxon>Lachnospirales</taxon>
        <taxon>Lachnospiraceae</taxon>
        <taxon>Variimorphobacter</taxon>
    </lineage>
</organism>
<keyword evidence="5" id="KW-0997">Cell inner membrane</keyword>
<dbReference type="EMBL" id="JACEGA010000001">
    <property type="protein sequence ID" value="MBB2181920.1"/>
    <property type="molecule type" value="Genomic_DNA"/>
</dbReference>
<protein>
    <recommendedName>
        <fullName evidence="9">Transport permease protein</fullName>
    </recommendedName>
</protein>
<reference evidence="11 12" key="1">
    <citation type="submission" date="2020-07" db="EMBL/GenBank/DDBJ databases">
        <title>Characterization and genome sequencing of isolate MD1, a novel member within the family Lachnospiraceae.</title>
        <authorList>
            <person name="Rettenmaier R."/>
            <person name="Di Bello L."/>
            <person name="Zinser C."/>
            <person name="Scheitz K."/>
            <person name="Liebl W."/>
            <person name="Zverlov V."/>
        </authorList>
    </citation>
    <scope>NUCLEOTIDE SEQUENCE [LARGE SCALE GENOMIC DNA]</scope>
    <source>
        <strain evidence="11 12">MD1</strain>
    </source>
</reference>
<evidence type="ECO:0000256" key="3">
    <source>
        <dbReference type="ARBA" id="ARBA00022448"/>
    </source>
</evidence>
<feature type="domain" description="ABC transmembrane type-2" evidence="10">
    <location>
        <begin position="32"/>
        <end position="251"/>
    </location>
</feature>
<evidence type="ECO:0000256" key="2">
    <source>
        <dbReference type="ARBA" id="ARBA00007783"/>
    </source>
</evidence>
<dbReference type="InterPro" id="IPR047817">
    <property type="entry name" value="ABC2_TM_bact-type"/>
</dbReference>
<dbReference type="GO" id="GO:0043190">
    <property type="term" value="C:ATP-binding cassette (ABC) transporter complex"/>
    <property type="evidence" value="ECO:0007669"/>
    <property type="project" value="InterPro"/>
</dbReference>
<evidence type="ECO:0000259" key="10">
    <source>
        <dbReference type="PROSITE" id="PS51012"/>
    </source>
</evidence>
<name>A0A839JWU7_9FIRM</name>
<evidence type="ECO:0000313" key="12">
    <source>
        <dbReference type="Proteomes" id="UP000574276"/>
    </source>
</evidence>
<dbReference type="Pfam" id="PF01061">
    <property type="entry name" value="ABC2_membrane"/>
    <property type="match status" value="1"/>
</dbReference>
<evidence type="ECO:0000256" key="9">
    <source>
        <dbReference type="RuleBase" id="RU361157"/>
    </source>
</evidence>
<evidence type="ECO:0000256" key="7">
    <source>
        <dbReference type="ARBA" id="ARBA00022989"/>
    </source>
</evidence>
<keyword evidence="7 9" id="KW-1133">Transmembrane helix</keyword>
<evidence type="ECO:0000256" key="4">
    <source>
        <dbReference type="ARBA" id="ARBA00022475"/>
    </source>
</evidence>
<sequence length="259" mass="29854">MKRVLNNFGKYRFLLGELVKKDIKLKYRRSYLGLLWTLLEPILTTIVLTFVFSGWYGKGGKTFPVYILTGRLLYTFFANSTKAAMKSIRTNSAMIKKVYVPKYIYPISSILSNYIIFLISLIVLFLSMFVFDVTPTIYIFQSIIPLTLLLILSLGVGLILATMAVFFRDLEYLWSVLLMIVMYSSAIFYDMTQPKFASKEWALKFNPLFDIIKNFRDCILFGTPLNREALIISSICSIGSLIIGIVVFYKKQDKFILNI</sequence>
<comment type="caution">
    <text evidence="11">The sequence shown here is derived from an EMBL/GenBank/DDBJ whole genome shotgun (WGS) entry which is preliminary data.</text>
</comment>
<evidence type="ECO:0000256" key="1">
    <source>
        <dbReference type="ARBA" id="ARBA00004429"/>
    </source>
</evidence>
<dbReference type="GO" id="GO:0140359">
    <property type="term" value="F:ABC-type transporter activity"/>
    <property type="evidence" value="ECO:0007669"/>
    <property type="project" value="InterPro"/>
</dbReference>
<feature type="transmembrane region" description="Helical" evidence="9">
    <location>
        <begin position="63"/>
        <end position="82"/>
    </location>
</feature>
<dbReference type="PANTHER" id="PTHR30413">
    <property type="entry name" value="INNER MEMBRANE TRANSPORT PERMEASE"/>
    <property type="match status" value="1"/>
</dbReference>
<evidence type="ECO:0000313" key="11">
    <source>
        <dbReference type="EMBL" id="MBB2181920.1"/>
    </source>
</evidence>
<dbReference type="InterPro" id="IPR013525">
    <property type="entry name" value="ABC2_TM"/>
</dbReference>
<accession>A0A839JWU7</accession>
<keyword evidence="8 9" id="KW-0472">Membrane</keyword>
<keyword evidence="4 9" id="KW-1003">Cell membrane</keyword>
<feature type="transmembrane region" description="Helical" evidence="9">
    <location>
        <begin position="31"/>
        <end position="57"/>
    </location>
</feature>
<feature type="transmembrane region" description="Helical" evidence="9">
    <location>
        <begin position="229"/>
        <end position="249"/>
    </location>
</feature>
<feature type="transmembrane region" description="Helical" evidence="9">
    <location>
        <begin position="103"/>
        <end position="131"/>
    </location>
</feature>
<dbReference type="InterPro" id="IPR000412">
    <property type="entry name" value="ABC_2_transport"/>
</dbReference>
<dbReference type="PROSITE" id="PS51012">
    <property type="entry name" value="ABC_TM2"/>
    <property type="match status" value="1"/>
</dbReference>
<dbReference type="Proteomes" id="UP000574276">
    <property type="component" value="Unassembled WGS sequence"/>
</dbReference>
<feature type="transmembrane region" description="Helical" evidence="9">
    <location>
        <begin position="172"/>
        <end position="189"/>
    </location>
</feature>